<proteinExistence type="predicted"/>
<comment type="caution">
    <text evidence="1">The sequence shown here is derived from an EMBL/GenBank/DDBJ whole genome shotgun (WGS) entry which is preliminary data.</text>
</comment>
<evidence type="ECO:0000313" key="1">
    <source>
        <dbReference type="EMBL" id="KAG0717368.1"/>
    </source>
</evidence>
<accession>A0A8J4XYA4</accession>
<dbReference type="EMBL" id="JACEEZ010017731">
    <property type="protein sequence ID" value="KAG0717368.1"/>
    <property type="molecule type" value="Genomic_DNA"/>
</dbReference>
<evidence type="ECO:0000313" key="2">
    <source>
        <dbReference type="Proteomes" id="UP000770661"/>
    </source>
</evidence>
<sequence>MRQLEIYEVDVVGTGPWKQYQRINQRERGKGVRRKVEARPRSRAIWPFFLRTPKKVELSISYQIRCTIPSRRKERFCNIWTSVFAWPDTRSRHGPTKRQTQEFGPLQDALESGCTTCGYAPWILTFLSPHREFHFYPARPGDIWVPFGVQEFLFLQSMPSVVSGQREVHSATSVPQLTGWIRLLLFLEREKGFGKQGGLYEVQTLSTSSFKHPHEKSRGFPGVPDVERSRVFNMTSPALGVGEKQGERNFSAKKKQNMENFPPKNQRPSLQHQACSVPGGIWKNLHQANKDPNC</sequence>
<dbReference type="AlphaFoldDB" id="A0A8J4XYA4"/>
<name>A0A8J4XYA4_CHIOP</name>
<dbReference type="Proteomes" id="UP000770661">
    <property type="component" value="Unassembled WGS sequence"/>
</dbReference>
<keyword evidence="2" id="KW-1185">Reference proteome</keyword>
<organism evidence="1 2">
    <name type="scientific">Chionoecetes opilio</name>
    <name type="common">Atlantic snow crab</name>
    <name type="synonym">Cancer opilio</name>
    <dbReference type="NCBI Taxonomy" id="41210"/>
    <lineage>
        <taxon>Eukaryota</taxon>
        <taxon>Metazoa</taxon>
        <taxon>Ecdysozoa</taxon>
        <taxon>Arthropoda</taxon>
        <taxon>Crustacea</taxon>
        <taxon>Multicrustacea</taxon>
        <taxon>Malacostraca</taxon>
        <taxon>Eumalacostraca</taxon>
        <taxon>Eucarida</taxon>
        <taxon>Decapoda</taxon>
        <taxon>Pleocyemata</taxon>
        <taxon>Brachyura</taxon>
        <taxon>Eubrachyura</taxon>
        <taxon>Majoidea</taxon>
        <taxon>Majidae</taxon>
        <taxon>Chionoecetes</taxon>
    </lineage>
</organism>
<reference evidence="1" key="1">
    <citation type="submission" date="2020-07" db="EMBL/GenBank/DDBJ databases">
        <title>The High-quality genome of the commercially important snow crab, Chionoecetes opilio.</title>
        <authorList>
            <person name="Jeong J.-H."/>
            <person name="Ryu S."/>
        </authorList>
    </citation>
    <scope>NUCLEOTIDE SEQUENCE</scope>
    <source>
        <strain evidence="1">MADBK_172401_WGS</strain>
        <tissue evidence="1">Digestive gland</tissue>
    </source>
</reference>
<protein>
    <submittedName>
        <fullName evidence="1">Uncharacterized protein</fullName>
    </submittedName>
</protein>
<gene>
    <name evidence="1" type="ORF">GWK47_054612</name>
</gene>